<dbReference type="EMBL" id="MIPT01000001">
    <property type="protein sequence ID" value="OHT19245.1"/>
    <property type="molecule type" value="Genomic_DNA"/>
</dbReference>
<dbReference type="AlphaFoldDB" id="A0A1S1HAX6"/>
<proteinExistence type="predicted"/>
<reference evidence="3 4" key="1">
    <citation type="submission" date="2016-09" db="EMBL/GenBank/DDBJ databases">
        <title>Metabolic pathway, cell adaptation mechanisms and a novel monoxygenase revealed through proteogenomic-transcription analysis of a Sphingomonas haloaromaticamans strain degrading the fungicide ortho-phenylphenol.</title>
        <authorList>
            <person name="Perruchon C."/>
            <person name="Papadopoulou E.S."/>
            <person name="Rousidou C."/>
            <person name="Vasileiadis S."/>
            <person name="Tanou G."/>
            <person name="Amoutzias G."/>
            <person name="Molassiotis A."/>
            <person name="Karpouzas D.G."/>
        </authorList>
    </citation>
    <scope>NUCLEOTIDE SEQUENCE [LARGE SCALE GENOMIC DNA]</scope>
    <source>
        <strain evidence="3 4">P3</strain>
    </source>
</reference>
<protein>
    <submittedName>
        <fullName evidence="3">Calcineurin-like phosphoesterase superfamily domain protein</fullName>
    </submittedName>
</protein>
<dbReference type="PANTHER" id="PTHR43143:SF1">
    <property type="entry name" value="SERINE_THREONINE-PROTEIN PHOSPHATASE CPPED1"/>
    <property type="match status" value="1"/>
</dbReference>
<keyword evidence="4" id="KW-1185">Reference proteome</keyword>
<dbReference type="RefSeq" id="WP_084652958.1">
    <property type="nucleotide sequence ID" value="NZ_MIPT01000001.1"/>
</dbReference>
<name>A0A1S1HAX6_9SPHN</name>
<dbReference type="InterPro" id="IPR004843">
    <property type="entry name" value="Calcineurin-like_PHP"/>
</dbReference>
<dbReference type="OrthoDB" id="9780884at2"/>
<dbReference type="PANTHER" id="PTHR43143">
    <property type="entry name" value="METALLOPHOSPHOESTERASE, CALCINEURIN SUPERFAMILY"/>
    <property type="match status" value="1"/>
</dbReference>
<dbReference type="SUPFAM" id="SSF56300">
    <property type="entry name" value="Metallo-dependent phosphatases"/>
    <property type="match status" value="1"/>
</dbReference>
<feature type="signal peptide" evidence="1">
    <location>
        <begin position="1"/>
        <end position="21"/>
    </location>
</feature>
<dbReference type="GO" id="GO:0016787">
    <property type="term" value="F:hydrolase activity"/>
    <property type="evidence" value="ECO:0007669"/>
    <property type="project" value="InterPro"/>
</dbReference>
<evidence type="ECO:0000259" key="2">
    <source>
        <dbReference type="Pfam" id="PF00149"/>
    </source>
</evidence>
<dbReference type="InterPro" id="IPR029052">
    <property type="entry name" value="Metallo-depent_PP-like"/>
</dbReference>
<accession>A0A1S1HAX6</accession>
<keyword evidence="1" id="KW-0732">Signal</keyword>
<organism evidence="3 4">
    <name type="scientific">Edaphosphingomonas haloaromaticamans</name>
    <dbReference type="NCBI Taxonomy" id="653954"/>
    <lineage>
        <taxon>Bacteria</taxon>
        <taxon>Pseudomonadati</taxon>
        <taxon>Pseudomonadota</taxon>
        <taxon>Alphaproteobacteria</taxon>
        <taxon>Sphingomonadales</taxon>
        <taxon>Rhizorhabdaceae</taxon>
        <taxon>Edaphosphingomonas</taxon>
    </lineage>
</organism>
<sequence>MGYARILAGLAALSIAGVSIAAGPAADYRPGPAKVARTERPFGGGAGEFRFVVVGDRTGKHRPGVFEGALAEVDRLRPDFVINIGDLIEGNTEDQAQIDTEWAEMQAATGRLGIPFFYVPGNHDLTNEVMRADWRRRLGADYYSFTYKGALFLVLNTEDPPQPKIARLKLFQQYGAEAMGKVFHALQGDPAEARRLFASDPTLAELAEKVQGSENVAFSADQVKMVREALARNPKPRWTFVLMHRPAWKVDSPAFREIEAMLKDRPYTVLAGHYHKYAYDRRDGRDYIQLGTTGGMPGAAGDDPAVVDHVMWISVAEGEPRIVNIRLDGFFDKQGPARAAAPAEAAPANP</sequence>
<dbReference type="InterPro" id="IPR051918">
    <property type="entry name" value="STPP_CPPED1"/>
</dbReference>
<dbReference type="Pfam" id="PF00149">
    <property type="entry name" value="Metallophos"/>
    <property type="match status" value="1"/>
</dbReference>
<evidence type="ECO:0000313" key="4">
    <source>
        <dbReference type="Proteomes" id="UP000179467"/>
    </source>
</evidence>
<evidence type="ECO:0000313" key="3">
    <source>
        <dbReference type="EMBL" id="OHT19245.1"/>
    </source>
</evidence>
<dbReference type="Gene3D" id="3.60.21.10">
    <property type="match status" value="1"/>
</dbReference>
<comment type="caution">
    <text evidence="3">The sequence shown here is derived from an EMBL/GenBank/DDBJ whole genome shotgun (WGS) entry which is preliminary data.</text>
</comment>
<feature type="chain" id="PRO_5013068629" evidence="1">
    <location>
        <begin position="22"/>
        <end position="350"/>
    </location>
</feature>
<dbReference type="Proteomes" id="UP000179467">
    <property type="component" value="Unassembled WGS sequence"/>
</dbReference>
<evidence type="ECO:0000256" key="1">
    <source>
        <dbReference type="SAM" id="SignalP"/>
    </source>
</evidence>
<feature type="domain" description="Calcineurin-like phosphoesterase" evidence="2">
    <location>
        <begin position="50"/>
        <end position="277"/>
    </location>
</feature>
<gene>
    <name evidence="3" type="ORF">BHE75_01228</name>
</gene>